<dbReference type="RefSeq" id="WP_262845174.1">
    <property type="nucleotide sequence ID" value="NZ_JANZYP010000037.1"/>
</dbReference>
<name>A0ABV9EM65_9ACTN</name>
<comment type="caution">
    <text evidence="2">The sequence shown here is derived from an EMBL/GenBank/DDBJ whole genome shotgun (WGS) entry which is preliminary data.</text>
</comment>
<evidence type="ECO:0000256" key="1">
    <source>
        <dbReference type="SAM" id="Phobius"/>
    </source>
</evidence>
<dbReference type="InterPro" id="IPR039708">
    <property type="entry name" value="MT1774/Rv1733c-like"/>
</dbReference>
<evidence type="ECO:0000313" key="3">
    <source>
        <dbReference type="Proteomes" id="UP001595891"/>
    </source>
</evidence>
<reference evidence="3" key="1">
    <citation type="journal article" date="2019" name="Int. J. Syst. Evol. Microbiol.">
        <title>The Global Catalogue of Microorganisms (GCM) 10K type strain sequencing project: providing services to taxonomists for standard genome sequencing and annotation.</title>
        <authorList>
            <consortium name="The Broad Institute Genomics Platform"/>
            <consortium name="The Broad Institute Genome Sequencing Center for Infectious Disease"/>
            <person name="Wu L."/>
            <person name="Ma J."/>
        </authorList>
    </citation>
    <scope>NUCLEOTIDE SEQUENCE [LARGE SCALE GENOMIC DNA]</scope>
    <source>
        <strain evidence="3">CCUG 49560</strain>
    </source>
</reference>
<protein>
    <recommendedName>
        <fullName evidence="4">DUF3592 domain-containing protein</fullName>
    </recommendedName>
</protein>
<dbReference type="PANTHER" id="PTHR42305:SF1">
    <property type="entry name" value="MEMBRANE PROTEIN RV1733C-RELATED"/>
    <property type="match status" value="1"/>
</dbReference>
<dbReference type="PANTHER" id="PTHR42305">
    <property type="entry name" value="MEMBRANE PROTEIN RV1733C-RELATED"/>
    <property type="match status" value="1"/>
</dbReference>
<gene>
    <name evidence="2" type="ORF">ACFO8L_32095</name>
</gene>
<dbReference type="Proteomes" id="UP001595891">
    <property type="component" value="Unassembled WGS sequence"/>
</dbReference>
<accession>A0ABV9EM65</accession>
<keyword evidence="3" id="KW-1185">Reference proteome</keyword>
<feature type="transmembrane region" description="Helical" evidence="1">
    <location>
        <begin position="31"/>
        <end position="49"/>
    </location>
</feature>
<feature type="transmembrane region" description="Helical" evidence="1">
    <location>
        <begin position="151"/>
        <end position="171"/>
    </location>
</feature>
<proteinExistence type="predicted"/>
<evidence type="ECO:0008006" key="4">
    <source>
        <dbReference type="Google" id="ProtNLM"/>
    </source>
</evidence>
<evidence type="ECO:0000313" key="2">
    <source>
        <dbReference type="EMBL" id="MFC4590777.1"/>
    </source>
</evidence>
<keyword evidence="1" id="KW-0812">Transmembrane</keyword>
<organism evidence="2 3">
    <name type="scientific">Sphaerisporangium corydalis</name>
    <dbReference type="NCBI Taxonomy" id="1441875"/>
    <lineage>
        <taxon>Bacteria</taxon>
        <taxon>Bacillati</taxon>
        <taxon>Actinomycetota</taxon>
        <taxon>Actinomycetes</taxon>
        <taxon>Streptosporangiales</taxon>
        <taxon>Streptosporangiaceae</taxon>
        <taxon>Sphaerisporangium</taxon>
    </lineage>
</organism>
<keyword evidence="1" id="KW-0472">Membrane</keyword>
<dbReference type="EMBL" id="JBHSFN010000025">
    <property type="protein sequence ID" value="MFC4590777.1"/>
    <property type="molecule type" value="Genomic_DNA"/>
</dbReference>
<sequence length="201" mass="21985">MRTLEGWTTRCVRRYRFDHNPLRRRSDRIEGVAVILTLLALIAGLWPAVLGARAVYDRGVIAERAVPGQREAVTAVLLEDATSTSSVSSQGTVLGTKAKARWYTPGGRLVTGVVPVAEHAKAGSALELWIDGKGRPTAAPRTHAQTVADSVVAGFGVAAGVAALLMLNLGLVRWTLDRRRYAAWDEEWSSAHDRWRRPRQP</sequence>
<keyword evidence="1" id="KW-1133">Transmembrane helix</keyword>